<gene>
    <name evidence="1" type="ORF">Q2T42_19265</name>
</gene>
<name>A0AA97AR84_LEPBY</name>
<dbReference type="EMBL" id="CP130144">
    <property type="protein sequence ID" value="WNZ43975.1"/>
    <property type="molecule type" value="Genomic_DNA"/>
</dbReference>
<organism evidence="1">
    <name type="scientific">Leptolyngbya boryana CZ1</name>
    <dbReference type="NCBI Taxonomy" id="3060204"/>
    <lineage>
        <taxon>Bacteria</taxon>
        <taxon>Bacillati</taxon>
        <taxon>Cyanobacteriota</taxon>
        <taxon>Cyanophyceae</taxon>
        <taxon>Leptolyngbyales</taxon>
        <taxon>Leptolyngbyaceae</taxon>
        <taxon>Leptolyngbya group</taxon>
        <taxon>Leptolyngbya</taxon>
    </lineage>
</organism>
<dbReference type="Gene3D" id="2.60.120.620">
    <property type="entry name" value="q2cbj1_9rhob like domain"/>
    <property type="match status" value="1"/>
</dbReference>
<dbReference type="AlphaFoldDB" id="A0AA97AR84"/>
<reference evidence="1" key="2">
    <citation type="submission" date="2023-07" db="EMBL/GenBank/DDBJ databases">
        <authorList>
            <person name="Bai X.-H."/>
            <person name="Wang H.-H."/>
            <person name="Wang J."/>
            <person name="Ma M.-Y."/>
            <person name="Hu H.-H."/>
            <person name="Song Z.-L."/>
            <person name="Ma H.-G."/>
            <person name="Fan Y."/>
            <person name="Du C.-Y."/>
            <person name="Xu J.-C."/>
        </authorList>
    </citation>
    <scope>NUCLEOTIDE SEQUENCE</scope>
    <source>
        <strain evidence="1">CZ1</strain>
    </source>
</reference>
<proteinExistence type="predicted"/>
<accession>A0AA97AR84</accession>
<reference evidence="1" key="1">
    <citation type="journal article" date="2023" name="Plants (Basel)">
        <title>Genomic Analysis of Leptolyngbya boryana CZ1 Reveals Efficient Carbon Fixation Modules.</title>
        <authorList>
            <person name="Bai X."/>
            <person name="Wang H."/>
            <person name="Cheng W."/>
            <person name="Wang J."/>
            <person name="Ma M."/>
            <person name="Hu H."/>
            <person name="Song Z."/>
            <person name="Ma H."/>
            <person name="Fan Y."/>
            <person name="Du C."/>
            <person name="Xu J."/>
        </authorList>
    </citation>
    <scope>NUCLEOTIDE SEQUENCE</scope>
    <source>
        <strain evidence="1">CZ1</strain>
    </source>
</reference>
<evidence type="ECO:0000313" key="1">
    <source>
        <dbReference type="EMBL" id="WNZ43975.1"/>
    </source>
</evidence>
<sequence length="277" mass="32071">MMKTLLDGIGKVEVFTDPFPHVVIRDAFDEQLCDRLIDEFPGISTVTQSQQFVSNERYSYPARDVFANLEVSDLWKEFVQLHTSDRFLGHIGRLFEDHIRQYHPKFEQLIGKIPALKAGVRKIDDYSTADVLMDAQICINAPVTETPKPIKLAHIDRPQVLFVGLYYLRRSDDDSTGGNLEIYRFKSGKPYGFKGQFIDDRYVECVKTVNYERNVLVLFLNSIHSLHGVTVRSKTNAPRCFVNLIGEVKQPLFNYRLYEEQKNLISKFRAKLWDLVT</sequence>
<dbReference type="RefSeq" id="WP_316426156.1">
    <property type="nucleotide sequence ID" value="NZ_CP130144.1"/>
</dbReference>
<evidence type="ECO:0008006" key="2">
    <source>
        <dbReference type="Google" id="ProtNLM"/>
    </source>
</evidence>
<protein>
    <recommendedName>
        <fullName evidence="2">Prolyl 4-hydroxylase alpha subunit Fe(2+) 2OG dioxygenase domain-containing protein</fullName>
    </recommendedName>
</protein>